<dbReference type="EMBL" id="AJ299261">
    <property type="protein sequence ID" value="CAC28863.1"/>
    <property type="molecule type" value="mRNA"/>
</dbReference>
<organism evidence="2">
    <name type="scientific">Homo sapiens</name>
    <name type="common">Human</name>
    <dbReference type="NCBI Taxonomy" id="9606"/>
    <lineage>
        <taxon>Eukaryota</taxon>
        <taxon>Metazoa</taxon>
        <taxon>Chordata</taxon>
        <taxon>Craniata</taxon>
        <taxon>Vertebrata</taxon>
        <taxon>Euteleostomi</taxon>
        <taxon>Mammalia</taxon>
        <taxon>Eutheria</taxon>
        <taxon>Euarchontoglires</taxon>
        <taxon>Primates</taxon>
        <taxon>Haplorrhini</taxon>
        <taxon>Catarrhini</taxon>
        <taxon>Hominidae</taxon>
        <taxon>Homo</taxon>
    </lineage>
</organism>
<feature type="non-terminal residue" evidence="2">
    <location>
        <position position="141"/>
    </location>
</feature>
<feature type="region of interest" description="Disordered" evidence="1">
    <location>
        <begin position="1"/>
        <end position="35"/>
    </location>
</feature>
<proteinExistence type="evidence at transcript level"/>
<reference evidence="2" key="1">
    <citation type="journal article" date="2001" name="Hum. Mol. Genet.">
        <title>Fusion of the MORF and CBP genes in acute myeloid leukemia with the t(10;16)(q22;p13).</title>
        <authorList>
            <person name="Panagopoulos I."/>
            <person name="Fioretos T."/>
            <person name="Isaksson M."/>
            <person name="Samuelsson U."/>
            <person name="Billstroem R."/>
            <person name="Stroembeck B."/>
            <person name="Mitelman F."/>
            <person name="Johansson B."/>
        </authorList>
    </citation>
    <scope>NUCLEOTIDE SEQUENCE</scope>
    <source>
        <tissue evidence="2">Acute myeloid leukemia</tissue>
    </source>
</reference>
<dbReference type="AlphaFoldDB" id="Q9BYU3"/>
<evidence type="ECO:0000313" key="2">
    <source>
        <dbReference type="EMBL" id="CAC28863.1"/>
    </source>
</evidence>
<name>Q9BYU3_HUMAN</name>
<gene>
    <name evidence="2" type="primary">MORF/CBP</name>
</gene>
<feature type="non-terminal residue" evidence="2">
    <location>
        <position position="1"/>
    </location>
</feature>
<feature type="compositionally biased region" description="Low complexity" evidence="1">
    <location>
        <begin position="7"/>
        <end position="20"/>
    </location>
</feature>
<sequence length="141" mass="15744">KRRRINSSVTTETISETTEVLNEPFDNSDEERPMPQLEPTCEIEVEEDGRKPVLRKAFQHQPGKKRQTEEEEGKDNHCFKNADPCRNFGSLFDLENDLPDELIPNGGELGLLNSGNLVPDAASKHKQLSELLRGGSGSSIN</sequence>
<dbReference type="GO" id="GO:0003677">
    <property type="term" value="F:DNA binding"/>
    <property type="evidence" value="ECO:0000303"/>
    <property type="project" value="UniProtKB"/>
</dbReference>
<dbReference type="GO" id="GO:0005634">
    <property type="term" value="C:nucleus"/>
    <property type="evidence" value="ECO:0000303"/>
    <property type="project" value="UniProtKB"/>
</dbReference>
<protein>
    <submittedName>
        <fullName evidence="2">MORF/CBP protein</fullName>
    </submittedName>
</protein>
<evidence type="ECO:0000256" key="1">
    <source>
        <dbReference type="SAM" id="MobiDB-lite"/>
    </source>
</evidence>
<dbReference type="PeptideAtlas" id="Q9BYU3"/>
<feature type="region of interest" description="Disordered" evidence="1">
    <location>
        <begin position="58"/>
        <end position="78"/>
    </location>
</feature>
<accession>Q9BYU3</accession>